<name>A0ABN9R666_9DINO</name>
<evidence type="ECO:0008006" key="3">
    <source>
        <dbReference type="Google" id="ProtNLM"/>
    </source>
</evidence>
<dbReference type="PANTHER" id="PTHR16222:SF12">
    <property type="entry name" value="ADP-RIBOSYLGLYCOHYDROLASE-RELATED"/>
    <property type="match status" value="1"/>
</dbReference>
<dbReference type="InterPro" id="IPR036705">
    <property type="entry name" value="Ribosyl_crysJ1_sf"/>
</dbReference>
<gene>
    <name evidence="1" type="ORF">PCOR1329_LOCUS17305</name>
</gene>
<keyword evidence="2" id="KW-1185">Reference proteome</keyword>
<reference evidence="1" key="1">
    <citation type="submission" date="2023-10" db="EMBL/GenBank/DDBJ databases">
        <authorList>
            <person name="Chen Y."/>
            <person name="Shah S."/>
            <person name="Dougan E. K."/>
            <person name="Thang M."/>
            <person name="Chan C."/>
        </authorList>
    </citation>
    <scope>NUCLEOTIDE SEQUENCE [LARGE SCALE GENOMIC DNA]</scope>
</reference>
<accession>A0ABN9R666</accession>
<comment type="caution">
    <text evidence="1">The sequence shown here is derived from an EMBL/GenBank/DDBJ whole genome shotgun (WGS) entry which is preliminary data.</text>
</comment>
<dbReference type="EMBL" id="CAUYUJ010005352">
    <property type="protein sequence ID" value="CAK0813326.1"/>
    <property type="molecule type" value="Genomic_DNA"/>
</dbReference>
<feature type="non-terminal residue" evidence="1">
    <location>
        <position position="296"/>
    </location>
</feature>
<protein>
    <recommendedName>
        <fullName evidence="3">Cellulase</fullName>
    </recommendedName>
</protein>
<dbReference type="InterPro" id="IPR005502">
    <property type="entry name" value="Ribosyl_crysJ1"/>
</dbReference>
<proteinExistence type="predicted"/>
<dbReference type="InterPro" id="IPR050792">
    <property type="entry name" value="ADP-ribosylglycohydrolase"/>
</dbReference>
<feature type="non-terminal residue" evidence="1">
    <location>
        <position position="1"/>
    </location>
</feature>
<organism evidence="1 2">
    <name type="scientific">Prorocentrum cordatum</name>
    <dbReference type="NCBI Taxonomy" id="2364126"/>
    <lineage>
        <taxon>Eukaryota</taxon>
        <taxon>Sar</taxon>
        <taxon>Alveolata</taxon>
        <taxon>Dinophyceae</taxon>
        <taxon>Prorocentrales</taxon>
        <taxon>Prorocentraceae</taxon>
        <taxon>Prorocentrum</taxon>
    </lineage>
</organism>
<dbReference type="SUPFAM" id="SSF101478">
    <property type="entry name" value="ADP-ribosylglycohydrolase"/>
    <property type="match status" value="1"/>
</dbReference>
<dbReference type="PANTHER" id="PTHR16222">
    <property type="entry name" value="ADP-RIBOSYLGLYCOHYDROLASE"/>
    <property type="match status" value="1"/>
</dbReference>
<dbReference type="Proteomes" id="UP001189429">
    <property type="component" value="Unassembled WGS sequence"/>
</dbReference>
<dbReference type="Gene3D" id="1.10.4080.10">
    <property type="entry name" value="ADP-ribosylation/Crystallin J1"/>
    <property type="match status" value="1"/>
</dbReference>
<evidence type="ECO:0000313" key="1">
    <source>
        <dbReference type="EMBL" id="CAK0813326.1"/>
    </source>
</evidence>
<dbReference type="Pfam" id="PF03747">
    <property type="entry name" value="ADP_ribosyl_GH"/>
    <property type="match status" value="1"/>
</dbReference>
<sequence length="296" mass="33189">AQDEPRESRFDLRELKFYGESNSFRLHRGQWTDDAAMGLCIADSIIMRRAFDGSDMRVRFWCWWNRGMNNAFRHDRTRSSSVGLGGNIAKSLYDVSRHKSVDSVSPTFDVGGEDAGNGSLMRFTPIALYLHSASWDDLHGGGLLCEDVLLYHASRDHRCRGVLLPGRFLDEAAAEYLECSGLSKKSGWGYDQMKWLVTSRPQNDTERCWNWRSKTIDISGTLSARGRSYNGYPVSAGYFGSYSLDGMALALWSVYNTTSFDEAVTRSVNLLGDADSHGSITGQIAGAFYGYRSIWL</sequence>
<evidence type="ECO:0000313" key="2">
    <source>
        <dbReference type="Proteomes" id="UP001189429"/>
    </source>
</evidence>